<dbReference type="GO" id="GO:0006508">
    <property type="term" value="P:proteolysis"/>
    <property type="evidence" value="ECO:0007669"/>
    <property type="project" value="UniProtKB-KW"/>
</dbReference>
<comment type="caution">
    <text evidence="10">The sequence shown here is derived from an EMBL/GenBank/DDBJ whole genome shotgun (WGS) entry which is preliminary data.</text>
</comment>
<evidence type="ECO:0000256" key="3">
    <source>
        <dbReference type="ARBA" id="ARBA00012759"/>
    </source>
</evidence>
<evidence type="ECO:0000256" key="5">
    <source>
        <dbReference type="ARBA" id="ARBA00022786"/>
    </source>
</evidence>
<reference evidence="10 11" key="1">
    <citation type="journal article" date="2024" name="Nat. Commun.">
        <title>Phylogenomics reveals the evolutionary origins of lichenization in chlorophyte algae.</title>
        <authorList>
            <person name="Puginier C."/>
            <person name="Libourel C."/>
            <person name="Otte J."/>
            <person name="Skaloud P."/>
            <person name="Haon M."/>
            <person name="Grisel S."/>
            <person name="Petersen M."/>
            <person name="Berrin J.G."/>
            <person name="Delaux P.M."/>
            <person name="Dal Grande F."/>
            <person name="Keller J."/>
        </authorList>
    </citation>
    <scope>NUCLEOTIDE SEQUENCE [LARGE SCALE GENOMIC DNA]</scope>
    <source>
        <strain evidence="10 11">SAG 2036</strain>
    </source>
</reference>
<evidence type="ECO:0000256" key="1">
    <source>
        <dbReference type="ARBA" id="ARBA00000707"/>
    </source>
</evidence>
<keyword evidence="5" id="KW-0833">Ubl conjugation pathway</keyword>
<dbReference type="EC" id="3.4.19.12" evidence="3"/>
<keyword evidence="6" id="KW-0378">Hydrolase</keyword>
<gene>
    <name evidence="10" type="ORF">WJX73_010822</name>
</gene>
<organism evidence="10 11">
    <name type="scientific">Symbiochloris irregularis</name>
    <dbReference type="NCBI Taxonomy" id="706552"/>
    <lineage>
        <taxon>Eukaryota</taxon>
        <taxon>Viridiplantae</taxon>
        <taxon>Chlorophyta</taxon>
        <taxon>core chlorophytes</taxon>
        <taxon>Trebouxiophyceae</taxon>
        <taxon>Trebouxiales</taxon>
        <taxon>Trebouxiaceae</taxon>
        <taxon>Symbiochloris</taxon>
    </lineage>
</organism>
<evidence type="ECO:0000256" key="4">
    <source>
        <dbReference type="ARBA" id="ARBA00022670"/>
    </source>
</evidence>
<dbReference type="GO" id="GO:0071108">
    <property type="term" value="P:protein K48-linked deubiquitination"/>
    <property type="evidence" value="ECO:0007669"/>
    <property type="project" value="TreeGrafter"/>
</dbReference>
<dbReference type="InterPro" id="IPR042467">
    <property type="entry name" value="Peptidase_C65_otubain_sub2"/>
</dbReference>
<keyword evidence="4" id="KW-0645">Protease</keyword>
<feature type="domain" description="OTU" evidence="9">
    <location>
        <begin position="149"/>
        <end position="369"/>
    </location>
</feature>
<dbReference type="Pfam" id="PF10275">
    <property type="entry name" value="Peptidase_C65"/>
    <property type="match status" value="1"/>
</dbReference>
<accession>A0AAW1PZZ5</accession>
<dbReference type="InterPro" id="IPR038765">
    <property type="entry name" value="Papain-like_cys_pep_sf"/>
</dbReference>
<dbReference type="GO" id="GO:0043130">
    <property type="term" value="F:ubiquitin binding"/>
    <property type="evidence" value="ECO:0007669"/>
    <property type="project" value="TreeGrafter"/>
</dbReference>
<keyword evidence="11" id="KW-1185">Reference proteome</keyword>
<dbReference type="PROSITE" id="PS50802">
    <property type="entry name" value="OTU"/>
    <property type="match status" value="1"/>
</dbReference>
<feature type="compositionally biased region" description="Polar residues" evidence="8">
    <location>
        <begin position="53"/>
        <end position="69"/>
    </location>
</feature>
<feature type="compositionally biased region" description="Polar residues" evidence="8">
    <location>
        <begin position="78"/>
        <end position="92"/>
    </location>
</feature>
<dbReference type="InterPro" id="IPR042468">
    <property type="entry name" value="Peptidase_C65_otubain_sub1"/>
</dbReference>
<evidence type="ECO:0000256" key="7">
    <source>
        <dbReference type="ARBA" id="ARBA00022807"/>
    </source>
</evidence>
<comment type="catalytic activity">
    <reaction evidence="1">
        <text>Thiol-dependent hydrolysis of ester, thioester, amide, peptide and isopeptide bonds formed by the C-terminal Gly of ubiquitin (a 76-residue protein attached to proteins as an intracellular targeting signal).</text>
        <dbReference type="EC" id="3.4.19.12"/>
    </reaction>
</comment>
<keyword evidence="7" id="KW-0788">Thiol protease</keyword>
<evidence type="ECO:0000259" key="9">
    <source>
        <dbReference type="PROSITE" id="PS50802"/>
    </source>
</evidence>
<dbReference type="PANTHER" id="PTHR12931">
    <property type="entry name" value="UBIQUITIN THIOLESTERASE PROTEIN OTUB"/>
    <property type="match status" value="1"/>
</dbReference>
<dbReference type="FunFam" id="1.20.1300.20:FF:000001">
    <property type="entry name" value="Ubiquitin thioesterase OTUB1"/>
    <property type="match status" value="1"/>
</dbReference>
<dbReference type="SUPFAM" id="SSF54001">
    <property type="entry name" value="Cysteine proteinases"/>
    <property type="match status" value="1"/>
</dbReference>
<feature type="region of interest" description="Disordered" evidence="8">
    <location>
        <begin position="1"/>
        <end position="95"/>
    </location>
</feature>
<evidence type="ECO:0000313" key="11">
    <source>
        <dbReference type="Proteomes" id="UP001465755"/>
    </source>
</evidence>
<evidence type="ECO:0000313" key="10">
    <source>
        <dbReference type="EMBL" id="KAK9815200.1"/>
    </source>
</evidence>
<proteinExistence type="inferred from homology"/>
<name>A0AAW1PZZ5_9CHLO</name>
<sequence length="372" mass="41237">MAWREQSPERGSQVSSWNPGGPASHRESTLDAAESRPAVSVGEREDFVDAPKTSVSSISGAGEESLTSRPHTEHTVENAEQNPNLNTDSTPARPTDDQILAQENSIREAVAESSPFVGDKEPLAALRKEYEDGSAVFLQKISTLEEKYQAIRRTRGDGNCFFRAFIFAYMEDLVQSNSLQERNRVVTCMRQWKPRLIAAGYQELVFEDAQEMIMDQLNSLGTADPVMLPALETNMRDAGVSQMVVMYLRLLTSAELGQRQEFFSPFILGMFDDCPSVDHFRQRYVEPMGEESDHVHIVALTDALQVPIRIVYLDQSLGAAMAGVGHAEGAAVNHHDFVPEALQNATGPNAIPKVHLLYRPGHYDILYPSKSA</sequence>
<dbReference type="AlphaFoldDB" id="A0AAW1PZZ5"/>
<protein>
    <recommendedName>
        <fullName evidence="3">ubiquitinyl hydrolase 1</fullName>
        <ecNumber evidence="3">3.4.19.12</ecNumber>
    </recommendedName>
</protein>
<dbReference type="EMBL" id="JALJOQ010000001">
    <property type="protein sequence ID" value="KAK9815200.1"/>
    <property type="molecule type" value="Genomic_DNA"/>
</dbReference>
<dbReference type="InterPro" id="IPR019400">
    <property type="entry name" value="Peptidase_C65_otubain"/>
</dbReference>
<dbReference type="Gene3D" id="1.20.1300.20">
    <property type="entry name" value="Peptidase C65 Otubain, subdomain 2"/>
    <property type="match status" value="1"/>
</dbReference>
<dbReference type="Gene3D" id="3.30.200.60">
    <property type="entry name" value="Peptidase C65 Otubain, subdomain 1"/>
    <property type="match status" value="1"/>
</dbReference>
<evidence type="ECO:0000256" key="6">
    <source>
        <dbReference type="ARBA" id="ARBA00022801"/>
    </source>
</evidence>
<evidence type="ECO:0000256" key="8">
    <source>
        <dbReference type="SAM" id="MobiDB-lite"/>
    </source>
</evidence>
<dbReference type="Proteomes" id="UP001465755">
    <property type="component" value="Unassembled WGS sequence"/>
</dbReference>
<dbReference type="PANTHER" id="PTHR12931:SF15">
    <property type="entry name" value="UBIQUITIN THIOESTERASE OTUBAIN-LIKE"/>
    <property type="match status" value="1"/>
</dbReference>
<dbReference type="GO" id="GO:0004843">
    <property type="term" value="F:cysteine-type deubiquitinase activity"/>
    <property type="evidence" value="ECO:0007669"/>
    <property type="project" value="UniProtKB-EC"/>
</dbReference>
<dbReference type="GO" id="GO:0005634">
    <property type="term" value="C:nucleus"/>
    <property type="evidence" value="ECO:0007669"/>
    <property type="project" value="TreeGrafter"/>
</dbReference>
<dbReference type="InterPro" id="IPR003323">
    <property type="entry name" value="OTU_dom"/>
</dbReference>
<comment type="similarity">
    <text evidence="2">Belongs to the peptidase C65 family.</text>
</comment>
<feature type="compositionally biased region" description="Polar residues" evidence="8">
    <location>
        <begin position="9"/>
        <end position="18"/>
    </location>
</feature>
<evidence type="ECO:0000256" key="2">
    <source>
        <dbReference type="ARBA" id="ARBA00006579"/>
    </source>
</evidence>